<keyword evidence="2" id="KW-1185">Reference proteome</keyword>
<dbReference type="Proteomes" id="UP000238375">
    <property type="component" value="Unassembled WGS sequence"/>
</dbReference>
<dbReference type="AlphaFoldDB" id="A0A2T0RG27"/>
<reference evidence="1 2" key="1">
    <citation type="submission" date="2018-03" db="EMBL/GenBank/DDBJ databases">
        <title>Genomic Encyclopedia of Archaeal and Bacterial Type Strains, Phase II (KMG-II): from individual species to whole genera.</title>
        <authorList>
            <person name="Goeker M."/>
        </authorList>
    </citation>
    <scope>NUCLEOTIDE SEQUENCE [LARGE SCALE GENOMIC DNA]</scope>
    <source>
        <strain evidence="1 2">DSM 28354</strain>
    </source>
</reference>
<accession>A0A2T0RG27</accession>
<proteinExistence type="predicted"/>
<evidence type="ECO:0000313" key="1">
    <source>
        <dbReference type="EMBL" id="PRY20115.1"/>
    </source>
</evidence>
<protein>
    <submittedName>
        <fullName evidence="1">Uncharacterized protein</fullName>
    </submittedName>
</protein>
<organism evidence="1 2">
    <name type="scientific">Spirosoma oryzae</name>
    <dbReference type="NCBI Taxonomy" id="1469603"/>
    <lineage>
        <taxon>Bacteria</taxon>
        <taxon>Pseudomonadati</taxon>
        <taxon>Bacteroidota</taxon>
        <taxon>Cytophagia</taxon>
        <taxon>Cytophagales</taxon>
        <taxon>Cytophagaceae</taxon>
        <taxon>Spirosoma</taxon>
    </lineage>
</organism>
<name>A0A2T0RG27_9BACT</name>
<evidence type="ECO:0000313" key="2">
    <source>
        <dbReference type="Proteomes" id="UP000238375"/>
    </source>
</evidence>
<gene>
    <name evidence="1" type="ORF">CLV58_1612</name>
</gene>
<comment type="caution">
    <text evidence="1">The sequence shown here is derived from an EMBL/GenBank/DDBJ whole genome shotgun (WGS) entry which is preliminary data.</text>
</comment>
<dbReference type="EMBL" id="PVTE01000061">
    <property type="protein sequence ID" value="PRY20115.1"/>
    <property type="molecule type" value="Genomic_DNA"/>
</dbReference>
<sequence length="236" mass="24947">MFRFPSHPLRLCTRDLLRPIWLVPGWIALWLAVSVPVDGQVIPQAPTAVAMADTSREQVSLGMGVFGTVLGIHGSDSMMVAGDLVLDHADVVGAGALVLKSRQPRRLMSTHSTLTNLVIDNPTQVTLAGDLRVTEHLMVKGGTLVADNGILTLAPACQMQLLAGGQLKTGPIVQPALPVARLSISCSPDGLLCLMPTLPTPVIRSIRQGGATVQDDDQYAGLAYSKSVPPPEVLDL</sequence>
<dbReference type="RefSeq" id="WP_106141094.1">
    <property type="nucleotide sequence ID" value="NZ_PVTE01000061.1"/>
</dbReference>